<dbReference type="InterPro" id="IPR004827">
    <property type="entry name" value="bZIP"/>
</dbReference>
<dbReference type="OrthoDB" id="295274at2759"/>
<dbReference type="SUPFAM" id="SSF57959">
    <property type="entry name" value="Leucine zipper domain"/>
    <property type="match status" value="1"/>
</dbReference>
<evidence type="ECO:0000313" key="4">
    <source>
        <dbReference type="Proteomes" id="UP000811619"/>
    </source>
</evidence>
<dbReference type="PROSITE" id="PS50217">
    <property type="entry name" value="BZIP"/>
    <property type="match status" value="1"/>
</dbReference>
<comment type="caution">
    <text evidence="3">The sequence shown here is derived from an EMBL/GenBank/DDBJ whole genome shotgun (WGS) entry which is preliminary data.</text>
</comment>
<dbReference type="AlphaFoldDB" id="A0A8K0NL05"/>
<sequence length="150" mass="17271">MVTYCYRIPSRQSLTGELPARRTDAEHTRDTTTTRRSPRSDGEQTPRFTRDELRTKSRIAASNCRKRKRERIGRLEQVAASAEDMHSRLLSERLSLLREISMLKGQLIRHATCRSPRVDIWIANEALRYVRELAGIATPTVSSSKRRSGF</sequence>
<dbReference type="InterPro" id="IPR046347">
    <property type="entry name" value="bZIP_sf"/>
</dbReference>
<dbReference type="GO" id="GO:0003700">
    <property type="term" value="F:DNA-binding transcription factor activity"/>
    <property type="evidence" value="ECO:0007669"/>
    <property type="project" value="InterPro"/>
</dbReference>
<accession>A0A8K0NL05</accession>
<proteinExistence type="predicted"/>
<dbReference type="EMBL" id="SRPY01000090">
    <property type="protein sequence ID" value="KAG5928910.1"/>
    <property type="molecule type" value="Genomic_DNA"/>
</dbReference>
<dbReference type="SMART" id="SM00338">
    <property type="entry name" value="BRLZ"/>
    <property type="match status" value="1"/>
</dbReference>
<reference evidence="3" key="1">
    <citation type="journal article" date="2020" name="bioRxiv">
        <title>Whole genome comparisons of ergot fungi reveals the divergence and evolution of species within the genus Claviceps are the result of varying mechanisms driving genome evolution and host range expansion.</title>
        <authorList>
            <person name="Wyka S.A."/>
            <person name="Mondo S.J."/>
            <person name="Liu M."/>
            <person name="Dettman J."/>
            <person name="Nalam V."/>
            <person name="Broders K.D."/>
        </authorList>
    </citation>
    <scope>NUCLEOTIDE SEQUENCE</scope>
    <source>
        <strain evidence="3">CCC 489</strain>
    </source>
</reference>
<keyword evidence="4" id="KW-1185">Reference proteome</keyword>
<name>A0A8K0NL05_9HYPO</name>
<gene>
    <name evidence="3" type="ORF">E4U42_007704</name>
</gene>
<protein>
    <recommendedName>
        <fullName evidence="2">BZIP domain-containing protein</fullName>
    </recommendedName>
</protein>
<feature type="compositionally biased region" description="Basic and acidic residues" evidence="1">
    <location>
        <begin position="19"/>
        <end position="53"/>
    </location>
</feature>
<evidence type="ECO:0000313" key="3">
    <source>
        <dbReference type="EMBL" id="KAG5928910.1"/>
    </source>
</evidence>
<evidence type="ECO:0000256" key="1">
    <source>
        <dbReference type="SAM" id="MobiDB-lite"/>
    </source>
</evidence>
<organism evidence="3 4">
    <name type="scientific">Claviceps africana</name>
    <dbReference type="NCBI Taxonomy" id="83212"/>
    <lineage>
        <taxon>Eukaryota</taxon>
        <taxon>Fungi</taxon>
        <taxon>Dikarya</taxon>
        <taxon>Ascomycota</taxon>
        <taxon>Pezizomycotina</taxon>
        <taxon>Sordariomycetes</taxon>
        <taxon>Hypocreomycetidae</taxon>
        <taxon>Hypocreales</taxon>
        <taxon>Clavicipitaceae</taxon>
        <taxon>Claviceps</taxon>
    </lineage>
</organism>
<feature type="domain" description="BZIP" evidence="2">
    <location>
        <begin position="47"/>
        <end position="110"/>
    </location>
</feature>
<feature type="region of interest" description="Disordered" evidence="1">
    <location>
        <begin position="15"/>
        <end position="53"/>
    </location>
</feature>
<evidence type="ECO:0000259" key="2">
    <source>
        <dbReference type="PROSITE" id="PS50217"/>
    </source>
</evidence>
<dbReference type="Gene3D" id="1.20.5.170">
    <property type="match status" value="1"/>
</dbReference>
<dbReference type="Proteomes" id="UP000811619">
    <property type="component" value="Unassembled WGS sequence"/>
</dbReference>